<proteinExistence type="predicted"/>
<dbReference type="Pfam" id="PF07332">
    <property type="entry name" value="Phage_holin_3_6"/>
    <property type="match status" value="1"/>
</dbReference>
<evidence type="ECO:0000313" key="2">
    <source>
        <dbReference type="EMBL" id="CAI8938139.1"/>
    </source>
</evidence>
<evidence type="ECO:0008006" key="4">
    <source>
        <dbReference type="Google" id="ProtNLM"/>
    </source>
</evidence>
<organism evidence="2 3">
    <name type="scientific">Methylocaldum szegediense</name>
    <dbReference type="NCBI Taxonomy" id="73780"/>
    <lineage>
        <taxon>Bacteria</taxon>
        <taxon>Pseudomonadati</taxon>
        <taxon>Pseudomonadota</taxon>
        <taxon>Gammaproteobacteria</taxon>
        <taxon>Methylococcales</taxon>
        <taxon>Methylococcaceae</taxon>
        <taxon>Methylocaldum</taxon>
    </lineage>
</organism>
<accession>A0ABN8X895</accession>
<keyword evidence="3" id="KW-1185">Reference proteome</keyword>
<dbReference type="EMBL" id="OX458333">
    <property type="protein sequence ID" value="CAI8938139.1"/>
    <property type="molecule type" value="Genomic_DNA"/>
</dbReference>
<sequence>MIRSFTDLVAAEKAKLWHSLGRSAVLLALAIFATLAAFGGLVFALLGIYLSLETVMEPWLAGVIVGCTMILIAVIALWIIMRLFTKQGRPETLPSASTSTLAAAHQPSGSVPEAVRATVSDVLGASNIKASDIVIAALVAGLVLGASGRLREWLFRSITKT</sequence>
<evidence type="ECO:0000313" key="3">
    <source>
        <dbReference type="Proteomes" id="UP001162030"/>
    </source>
</evidence>
<dbReference type="InterPro" id="IPR009937">
    <property type="entry name" value="Phage_holin_3_6"/>
</dbReference>
<reference evidence="2 3" key="1">
    <citation type="submission" date="2023-03" db="EMBL/GenBank/DDBJ databases">
        <authorList>
            <person name="Pearce D."/>
        </authorList>
    </citation>
    <scope>NUCLEOTIDE SEQUENCE [LARGE SCALE GENOMIC DNA]</scope>
    <source>
        <strain evidence="2">Msz</strain>
    </source>
</reference>
<name>A0ABN8X895_9GAMM</name>
<gene>
    <name evidence="2" type="ORF">MSZNOR_4184</name>
</gene>
<dbReference type="Proteomes" id="UP001162030">
    <property type="component" value="Chromosome"/>
</dbReference>
<feature type="transmembrane region" description="Helical" evidence="1">
    <location>
        <begin position="58"/>
        <end position="80"/>
    </location>
</feature>
<keyword evidence="1" id="KW-1133">Transmembrane helix</keyword>
<keyword evidence="1" id="KW-0812">Transmembrane</keyword>
<evidence type="ECO:0000256" key="1">
    <source>
        <dbReference type="SAM" id="Phobius"/>
    </source>
</evidence>
<dbReference type="RefSeq" id="WP_084161751.1">
    <property type="nucleotide sequence ID" value="NZ_OX458333.1"/>
</dbReference>
<keyword evidence="1" id="KW-0472">Membrane</keyword>
<protein>
    <recommendedName>
        <fullName evidence="4">Phage holin family protein</fullName>
    </recommendedName>
</protein>
<feature type="transmembrane region" description="Helical" evidence="1">
    <location>
        <begin position="25"/>
        <end position="52"/>
    </location>
</feature>